<dbReference type="GO" id="GO:0016020">
    <property type="term" value="C:membrane"/>
    <property type="evidence" value="ECO:0007669"/>
    <property type="project" value="UniProtKB-SubCell"/>
</dbReference>
<reference evidence="8" key="1">
    <citation type="submission" date="2021-11" db="EMBL/GenBank/DDBJ databases">
        <title>Purpureocillium_takamizusanense_genome.</title>
        <authorList>
            <person name="Nguyen N.-H."/>
        </authorList>
    </citation>
    <scope>NUCLEOTIDE SEQUENCE</scope>
    <source>
        <strain evidence="8">PT3</strain>
    </source>
</reference>
<keyword evidence="2 6" id="KW-0812">Transmembrane</keyword>
<gene>
    <name evidence="8" type="ORF">JDV02_007054</name>
</gene>
<keyword evidence="9" id="KW-1185">Reference proteome</keyword>
<evidence type="ECO:0000313" key="9">
    <source>
        <dbReference type="Proteomes" id="UP000829364"/>
    </source>
</evidence>
<dbReference type="EMBL" id="CP086359">
    <property type="protein sequence ID" value="UNI21023.1"/>
    <property type="molecule type" value="Genomic_DNA"/>
</dbReference>
<dbReference type="Gene3D" id="3.30.750.24">
    <property type="entry name" value="STAS domain"/>
    <property type="match status" value="1"/>
</dbReference>
<feature type="transmembrane region" description="Helical" evidence="6">
    <location>
        <begin position="193"/>
        <end position="215"/>
    </location>
</feature>
<evidence type="ECO:0000256" key="1">
    <source>
        <dbReference type="ARBA" id="ARBA00004141"/>
    </source>
</evidence>
<feature type="transmembrane region" description="Helical" evidence="6">
    <location>
        <begin position="140"/>
        <end position="160"/>
    </location>
</feature>
<evidence type="ECO:0000256" key="6">
    <source>
        <dbReference type="SAM" id="Phobius"/>
    </source>
</evidence>
<dbReference type="InterPro" id="IPR001902">
    <property type="entry name" value="SLC26A/SulP_fam"/>
</dbReference>
<feature type="transmembrane region" description="Helical" evidence="6">
    <location>
        <begin position="117"/>
        <end position="133"/>
    </location>
</feature>
<evidence type="ECO:0000313" key="8">
    <source>
        <dbReference type="EMBL" id="UNI21023.1"/>
    </source>
</evidence>
<dbReference type="Proteomes" id="UP000829364">
    <property type="component" value="Chromosome 6"/>
</dbReference>
<feature type="transmembrane region" description="Helical" evidence="6">
    <location>
        <begin position="466"/>
        <end position="483"/>
    </location>
</feature>
<dbReference type="Pfam" id="PF01740">
    <property type="entry name" value="STAS"/>
    <property type="match status" value="1"/>
</dbReference>
<feature type="transmembrane region" description="Helical" evidence="6">
    <location>
        <begin position="166"/>
        <end position="186"/>
    </location>
</feature>
<dbReference type="InterPro" id="IPR002645">
    <property type="entry name" value="STAS_dom"/>
</dbReference>
<protein>
    <recommendedName>
        <fullName evidence="7">STAS domain-containing protein</fullName>
    </recommendedName>
</protein>
<proteinExistence type="predicted"/>
<dbReference type="GO" id="GO:0008271">
    <property type="term" value="F:secondary active sulfate transmembrane transporter activity"/>
    <property type="evidence" value="ECO:0007669"/>
    <property type="project" value="InterPro"/>
</dbReference>
<dbReference type="InterPro" id="IPR018045">
    <property type="entry name" value="S04_transporter_CS"/>
</dbReference>
<evidence type="ECO:0000259" key="7">
    <source>
        <dbReference type="PROSITE" id="PS50801"/>
    </source>
</evidence>
<organism evidence="8 9">
    <name type="scientific">Purpureocillium takamizusanense</name>
    <dbReference type="NCBI Taxonomy" id="2060973"/>
    <lineage>
        <taxon>Eukaryota</taxon>
        <taxon>Fungi</taxon>
        <taxon>Dikarya</taxon>
        <taxon>Ascomycota</taxon>
        <taxon>Pezizomycotina</taxon>
        <taxon>Sordariomycetes</taxon>
        <taxon>Hypocreomycetidae</taxon>
        <taxon>Hypocreales</taxon>
        <taxon>Ophiocordycipitaceae</taxon>
        <taxon>Purpureocillium</taxon>
    </lineage>
</organism>
<dbReference type="GeneID" id="72069003"/>
<feature type="region of interest" description="Disordered" evidence="5">
    <location>
        <begin position="607"/>
        <end position="630"/>
    </location>
</feature>
<accession>A0A9Q8QJP8</accession>
<dbReference type="AlphaFoldDB" id="A0A9Q8QJP8"/>
<evidence type="ECO:0000256" key="2">
    <source>
        <dbReference type="ARBA" id="ARBA00022692"/>
    </source>
</evidence>
<feature type="transmembrane region" description="Helical" evidence="6">
    <location>
        <begin position="281"/>
        <end position="305"/>
    </location>
</feature>
<feature type="transmembrane region" description="Helical" evidence="6">
    <location>
        <begin position="489"/>
        <end position="506"/>
    </location>
</feature>
<feature type="region of interest" description="Disordered" evidence="5">
    <location>
        <begin position="723"/>
        <end position="763"/>
    </location>
</feature>
<feature type="domain" description="STAS" evidence="7">
    <location>
        <begin position="572"/>
        <end position="666"/>
    </location>
</feature>
<feature type="transmembrane region" description="Helical" evidence="6">
    <location>
        <begin position="252"/>
        <end position="269"/>
    </location>
</feature>
<dbReference type="InterPro" id="IPR011547">
    <property type="entry name" value="SLC26A/SulP_dom"/>
</dbReference>
<dbReference type="Pfam" id="PF00916">
    <property type="entry name" value="Sulfate_transp"/>
    <property type="match status" value="1"/>
</dbReference>
<dbReference type="FunFam" id="3.30.750.24:FF:000024">
    <property type="entry name" value="Sulfate permease 2"/>
    <property type="match status" value="1"/>
</dbReference>
<feature type="transmembrane region" description="Helical" evidence="6">
    <location>
        <begin position="408"/>
        <end position="430"/>
    </location>
</feature>
<dbReference type="PANTHER" id="PTHR11814">
    <property type="entry name" value="SULFATE TRANSPORTER"/>
    <property type="match status" value="1"/>
</dbReference>
<dbReference type="PROSITE" id="PS01130">
    <property type="entry name" value="SLC26A"/>
    <property type="match status" value="1"/>
</dbReference>
<name>A0A9Q8QJP8_9HYPO</name>
<feature type="compositionally biased region" description="Basic and acidic residues" evidence="5">
    <location>
        <begin position="607"/>
        <end position="619"/>
    </location>
</feature>
<feature type="transmembrane region" description="Helical" evidence="6">
    <location>
        <begin position="90"/>
        <end position="111"/>
    </location>
</feature>
<dbReference type="OrthoDB" id="288203at2759"/>
<dbReference type="NCBIfam" id="TIGR00815">
    <property type="entry name" value="sulP"/>
    <property type="match status" value="1"/>
</dbReference>
<keyword evidence="3 6" id="KW-1133">Transmembrane helix</keyword>
<keyword evidence="4 6" id="KW-0472">Membrane</keyword>
<dbReference type="KEGG" id="ptkz:JDV02_007054"/>
<evidence type="ECO:0000256" key="3">
    <source>
        <dbReference type="ARBA" id="ARBA00022989"/>
    </source>
</evidence>
<evidence type="ECO:0000256" key="5">
    <source>
        <dbReference type="SAM" id="MobiDB-lite"/>
    </source>
</evidence>
<dbReference type="CDD" id="cd07042">
    <property type="entry name" value="STAS_SulP_like_sulfate_transporter"/>
    <property type="match status" value="1"/>
</dbReference>
<feature type="transmembrane region" description="Helical" evidence="6">
    <location>
        <begin position="377"/>
        <end position="396"/>
    </location>
</feature>
<sequence length="812" mass="88924">MPTVVDKVGRSLATALGIELQGTDTDVEDKIPGGGFAPPTDRYIEERVTTSEWIREQLPSRRGVVGYTKSLFPCVGWLQHYNLQWLTGDLIAGLTVGAIIVPQGMAYASLAKLEPQFGLYSSFLGLVMYWIFGTSKDISIGPVAVLATVVGSVVEAVQANPATKGAAAHIIASTFSLIAGFIILGLGLLRCGWIVDLISITCLAAFTTGSAITIVGSQLPALLGIRGVRTRDPAYKVYINTFKRLPNCQLDAALGLTALFALYAIRHCLNKAAQRYPKHRRIIFIVNTMRNVFIILLYTMVSWLVNMNRRENPAFRILGMVPSGFRDVGVPKLDSTIISNLVPHLPAGVIVMLVEHIAVAKAFGRISDYSINPSQEMVAIGMTNIMGPFLGAFASTGSFSRTTVNSKAGVRTPLGSLFSGLIVLMATYFLTSVFFYIPYSVLSAVIIHALGDLISSPNTLYQFWRVSPLEVIIFFLGVFVSIFKGIEEGVYATVGISAVILMYRILKARGSFLGKVRVHSVLGNHIVGERPSRPIGEYKSFEDSVSAARSVFLPFDHGDGSNPRAALDSPYPGVFIYRFSDGFNYPNANYALDHFAEYVFANTRRTSPEQFERRGDRPWNRPAPQKAHQGDQLPTLKAVILDFSCVNNIDVTSVQCLIDVRNQLNQYTAPDVVDWHVACINNRWAKRALVTGGFGVPTKSGDGMSHRWRSIFSVAEMEGRRSAGDYHKLSEASSQSSDDEESMTGSDGTAVFKDKSSSTHVEEKFIERPRKGVVIHSLDKPMFHVDLTSALHNAIANVEARNESRPPSESDS</sequence>
<dbReference type="PROSITE" id="PS50801">
    <property type="entry name" value="STAS"/>
    <property type="match status" value="1"/>
</dbReference>
<comment type="subcellular location">
    <subcellularLocation>
        <location evidence="1">Membrane</location>
        <topology evidence="1">Multi-pass membrane protein</topology>
    </subcellularLocation>
</comment>
<evidence type="ECO:0000256" key="4">
    <source>
        <dbReference type="ARBA" id="ARBA00023136"/>
    </source>
</evidence>
<dbReference type="InterPro" id="IPR036513">
    <property type="entry name" value="STAS_dom_sf"/>
</dbReference>
<feature type="compositionally biased region" description="Basic and acidic residues" evidence="5">
    <location>
        <begin position="752"/>
        <end position="763"/>
    </location>
</feature>
<dbReference type="RefSeq" id="XP_047844504.1">
    <property type="nucleotide sequence ID" value="XM_047988508.1"/>
</dbReference>